<keyword evidence="2" id="KW-1185">Reference proteome</keyword>
<sequence>MRGFRAVAHGGPLSFHHVKLSTGTLYSVCIVLQMESQSLRVRLIFDDCSVLSLTQRSDGMNHSWILIEPNQLPKISDVCNHLLHKFNLRNSCPNGILLFMEGFVLPPSELTRILNDKDIICVKRKGMALAEAIEGVDACNLLNGEVNRREPVDNGVLLLANEEFDNETGGYQSESEDAEVEKSEDKPSTKETASKKRKLSTELRSSKKKKHRLVEMTGVEDEVATEDSDINDDEFPSMKIINKKIKRNKEKRSGESETIIEEVKSPKVKRKKKHHLGVVIGNEDETLIGEIDNVNNGESILEKKISKKKIKPSEEIKKANGETSDKNIKDDVEGVEQTSTPPDGAEKVPSRSSRRKKAKRQWRRELAKSSENPDTHVEPGISETVEPEISKTENKEATDHLEGPLKRDQVPAKVIHKNVIEQEGRNHNDNGVTKLVPCVVRPGHIRFEPLDEDEDAKQIDVPDVAFQWNGITSKKKGQKWGLEKFSSSKRDDSEKATQEPSTMLKEDAQVPSIDLIAFDQLPLCSSPKEGDVIAYRVLELSSSWTPELSSFRVGKISYYDADNIVLMPVAEYPIVLDNMDENGPDNSLYKEDGSLEIKFAALADVRSLEQSNSDAVKAVSNGVNQTSQVDIKNAASNLMSSSNDKENLSKDPSPVVGNKEGNTWDELEELLSAKKSALLESNEEMKRDSGWNKWSYRALRGSALGPTISLLRSGNDI</sequence>
<evidence type="ECO:0000313" key="1">
    <source>
        <dbReference type="EMBL" id="KAI3696480.1"/>
    </source>
</evidence>
<reference evidence="1 2" key="2">
    <citation type="journal article" date="2022" name="Mol. Ecol. Resour.">
        <title>The genomes of chicory, endive, great burdock and yacon provide insights into Asteraceae paleo-polyploidization history and plant inulin production.</title>
        <authorList>
            <person name="Fan W."/>
            <person name="Wang S."/>
            <person name="Wang H."/>
            <person name="Wang A."/>
            <person name="Jiang F."/>
            <person name="Liu H."/>
            <person name="Zhao H."/>
            <person name="Xu D."/>
            <person name="Zhang Y."/>
        </authorList>
    </citation>
    <scope>NUCLEOTIDE SEQUENCE [LARGE SCALE GENOMIC DNA]</scope>
    <source>
        <strain evidence="2">cv. Yunnan</strain>
        <tissue evidence="1">Leaves</tissue>
    </source>
</reference>
<name>A0ACB8ZGP5_9ASTR</name>
<accession>A0ACB8ZGP5</accession>
<organism evidence="1 2">
    <name type="scientific">Smallanthus sonchifolius</name>
    <dbReference type="NCBI Taxonomy" id="185202"/>
    <lineage>
        <taxon>Eukaryota</taxon>
        <taxon>Viridiplantae</taxon>
        <taxon>Streptophyta</taxon>
        <taxon>Embryophyta</taxon>
        <taxon>Tracheophyta</taxon>
        <taxon>Spermatophyta</taxon>
        <taxon>Magnoliopsida</taxon>
        <taxon>eudicotyledons</taxon>
        <taxon>Gunneridae</taxon>
        <taxon>Pentapetalae</taxon>
        <taxon>asterids</taxon>
        <taxon>campanulids</taxon>
        <taxon>Asterales</taxon>
        <taxon>Asteraceae</taxon>
        <taxon>Asteroideae</taxon>
        <taxon>Heliantheae alliance</taxon>
        <taxon>Millerieae</taxon>
        <taxon>Smallanthus</taxon>
    </lineage>
</organism>
<evidence type="ECO:0000313" key="2">
    <source>
        <dbReference type="Proteomes" id="UP001056120"/>
    </source>
</evidence>
<dbReference type="EMBL" id="CM042043">
    <property type="protein sequence ID" value="KAI3696480.1"/>
    <property type="molecule type" value="Genomic_DNA"/>
</dbReference>
<comment type="caution">
    <text evidence="1">The sequence shown here is derived from an EMBL/GenBank/DDBJ whole genome shotgun (WGS) entry which is preliminary data.</text>
</comment>
<dbReference type="Proteomes" id="UP001056120">
    <property type="component" value="Linkage Group LG26"/>
</dbReference>
<gene>
    <name evidence="1" type="ORF">L1987_79497</name>
</gene>
<proteinExistence type="predicted"/>
<protein>
    <submittedName>
        <fullName evidence="1">Uncharacterized protein</fullName>
    </submittedName>
</protein>
<reference evidence="2" key="1">
    <citation type="journal article" date="2022" name="Mol. Ecol. Resour.">
        <title>The genomes of chicory, endive, great burdock and yacon provide insights into Asteraceae palaeo-polyploidization history and plant inulin production.</title>
        <authorList>
            <person name="Fan W."/>
            <person name="Wang S."/>
            <person name="Wang H."/>
            <person name="Wang A."/>
            <person name="Jiang F."/>
            <person name="Liu H."/>
            <person name="Zhao H."/>
            <person name="Xu D."/>
            <person name="Zhang Y."/>
        </authorList>
    </citation>
    <scope>NUCLEOTIDE SEQUENCE [LARGE SCALE GENOMIC DNA]</scope>
    <source>
        <strain evidence="2">cv. Yunnan</strain>
    </source>
</reference>